<sequence>MQGTRQICLDEPTHSIRVCQPPPHRQDGLPICLIGRRQPLGLLAAPIHDRRPPDITTSEQVFAKGNTR</sequence>
<feature type="compositionally biased region" description="Polar residues" evidence="1">
    <location>
        <begin position="55"/>
        <end position="68"/>
    </location>
</feature>
<dbReference type="RefSeq" id="WP_172690932.1">
    <property type="nucleotide sequence ID" value="NZ_KY000062.1"/>
</dbReference>
<evidence type="ECO:0000256" key="1">
    <source>
        <dbReference type="SAM" id="MobiDB-lite"/>
    </source>
</evidence>
<feature type="region of interest" description="Disordered" evidence="1">
    <location>
        <begin position="47"/>
        <end position="68"/>
    </location>
</feature>
<proteinExistence type="predicted"/>
<dbReference type="AlphaFoldDB" id="A0A2Z2PWQ6"/>
<protein>
    <submittedName>
        <fullName evidence="2">Uncharacterized protein</fullName>
    </submittedName>
</protein>
<accession>A0A2Z2PWQ6</accession>
<geneLocation type="plasmid" evidence="2">
    <name>pTi_CFBP4424</name>
</geneLocation>
<dbReference type="EMBL" id="KY000062">
    <property type="protein sequence ID" value="ASK47297.1"/>
    <property type="molecule type" value="Genomic_DNA"/>
</dbReference>
<organism evidence="2">
    <name type="scientific">Agrobacterium tomkonis</name>
    <dbReference type="NCBI Taxonomy" id="1183410"/>
    <lineage>
        <taxon>Bacteria</taxon>
        <taxon>Pseudomonadati</taxon>
        <taxon>Pseudomonadota</taxon>
        <taxon>Alphaproteobacteria</taxon>
        <taxon>Hyphomicrobiales</taxon>
        <taxon>Rhizobiaceae</taxon>
        <taxon>Rhizobium/Agrobacterium group</taxon>
        <taxon>Agrobacterium</taxon>
        <taxon>Agrobacterium tumefaciens complex</taxon>
    </lineage>
</organism>
<keyword evidence="2" id="KW-0614">Plasmid</keyword>
<reference evidence="2" key="1">
    <citation type="submission" date="2016-10" db="EMBL/GenBank/DDBJ databases">
        <title>Agrobacterium Ti plasmids: Classification based on T-DNA and Vir regions organization.</title>
        <authorList>
            <person name="Nabi N."/>
            <person name="Vial L."/>
            <person name="Ben Hafsa A."/>
            <person name="Chapulliot D."/>
            <person name="Berard A."/>
            <person name="Chauveau A."/>
            <person name="Le Paslier M.-C."/>
            <person name="Harzallah Skhiri F."/>
            <person name="Brunel D."/>
            <person name="Nesme X."/>
            <person name="Chaouachi M."/>
        </authorList>
    </citation>
    <scope>NUCLEOTIDE SEQUENCE</scope>
    <source>
        <strain evidence="2">CFBP4424</strain>
        <plasmid evidence="2">pTi_CFBP4424</plasmid>
    </source>
</reference>
<evidence type="ECO:0000313" key="2">
    <source>
        <dbReference type="EMBL" id="ASK47297.1"/>
    </source>
</evidence>
<name>A0A2Z2PWQ6_9HYPH</name>